<keyword evidence="2" id="KW-0732">Signal</keyword>
<gene>
    <name evidence="4" type="ORF">NP590_00670</name>
</gene>
<evidence type="ECO:0000313" key="4">
    <source>
        <dbReference type="EMBL" id="MCQ8102599.1"/>
    </source>
</evidence>
<comment type="caution">
    <text evidence="4">The sequence shown here is derived from an EMBL/GenBank/DDBJ whole genome shotgun (WGS) entry which is preliminary data.</text>
</comment>
<accession>A0ABT1TAV8</accession>
<dbReference type="Pfam" id="PF13436">
    <property type="entry name" value="Gly-zipper_OmpA"/>
    <property type="match status" value="1"/>
</dbReference>
<evidence type="ECO:0000256" key="1">
    <source>
        <dbReference type="SAM" id="MobiDB-lite"/>
    </source>
</evidence>
<dbReference type="RefSeq" id="WP_256600208.1">
    <property type="nucleotide sequence ID" value="NZ_JANIBJ010000001.1"/>
</dbReference>
<evidence type="ECO:0000259" key="3">
    <source>
        <dbReference type="Pfam" id="PF13436"/>
    </source>
</evidence>
<dbReference type="InterPro" id="IPR025693">
    <property type="entry name" value="Gly-zipper_OmpA-like_dom"/>
</dbReference>
<proteinExistence type="predicted"/>
<feature type="region of interest" description="Disordered" evidence="1">
    <location>
        <begin position="117"/>
        <end position="139"/>
    </location>
</feature>
<protein>
    <submittedName>
        <fullName evidence="4">Glycine zipper family protein</fullName>
    </submittedName>
</protein>
<keyword evidence="5" id="KW-1185">Reference proteome</keyword>
<reference evidence="4 5" key="1">
    <citation type="submission" date="2022-07" db="EMBL/GenBank/DDBJ databases">
        <title>Methylomonas rivi sp. nov., Methylomonas rosea sp. nov., Methylomonas aureus sp. nov. and Methylomonas subterranea sp. nov., four novel methanotrophs isolated from a freshwater creek and the deep terrestrial subsurface.</title>
        <authorList>
            <person name="Abin C."/>
            <person name="Sankaranarayanan K."/>
            <person name="Garner C."/>
            <person name="Sindelar R."/>
            <person name="Kotary K."/>
            <person name="Garner R."/>
            <person name="Barclay S."/>
            <person name="Lawson P."/>
            <person name="Krumholz L."/>
        </authorList>
    </citation>
    <scope>NUCLEOTIDE SEQUENCE [LARGE SCALE GENOMIC DNA]</scope>
    <source>
        <strain evidence="4 5">SURF-2</strain>
    </source>
</reference>
<evidence type="ECO:0000313" key="5">
    <source>
        <dbReference type="Proteomes" id="UP001524499"/>
    </source>
</evidence>
<feature type="chain" id="PRO_5045681086" evidence="2">
    <location>
        <begin position="28"/>
        <end position="155"/>
    </location>
</feature>
<feature type="domain" description="Glycine-zipper-containing OmpA-like membrane" evidence="3">
    <location>
        <begin position="80"/>
        <end position="115"/>
    </location>
</feature>
<feature type="compositionally biased region" description="Polar residues" evidence="1">
    <location>
        <begin position="54"/>
        <end position="79"/>
    </location>
</feature>
<name>A0ABT1TAV8_9GAMM</name>
<feature type="region of interest" description="Disordered" evidence="1">
    <location>
        <begin position="42"/>
        <end position="81"/>
    </location>
</feature>
<dbReference type="Proteomes" id="UP001524499">
    <property type="component" value="Unassembled WGS sequence"/>
</dbReference>
<evidence type="ECO:0000256" key="2">
    <source>
        <dbReference type="SAM" id="SignalP"/>
    </source>
</evidence>
<feature type="signal peptide" evidence="2">
    <location>
        <begin position="1"/>
        <end position="27"/>
    </location>
</feature>
<organism evidence="4 5">
    <name type="scientific">Methylomonas subterranea</name>
    <dbReference type="NCBI Taxonomy" id="2952225"/>
    <lineage>
        <taxon>Bacteria</taxon>
        <taxon>Pseudomonadati</taxon>
        <taxon>Pseudomonadota</taxon>
        <taxon>Gammaproteobacteria</taxon>
        <taxon>Methylococcales</taxon>
        <taxon>Methylococcaceae</taxon>
        <taxon>Methylomonas</taxon>
    </lineage>
</organism>
<sequence>MKISYRIFRNAMAGAVLLGVGAMNAQAQNLMIYPAAGQSPQQQQQDQYNCHGWSVQQSGYDPSNPPAQSSGPSFGSASRETLRGGFRGAAAGAAIGAIAGDAGKGAAIGATGGALKRGFQERDRQQQAASAPPPGLDNYNRAMKSCLGAMGYSVN</sequence>
<dbReference type="EMBL" id="JANIBJ010000001">
    <property type="protein sequence ID" value="MCQ8102599.1"/>
    <property type="molecule type" value="Genomic_DNA"/>
</dbReference>